<evidence type="ECO:0000313" key="2">
    <source>
        <dbReference type="EMBL" id="HIW82980.1"/>
    </source>
</evidence>
<accession>A0A9D1UDY8</accession>
<dbReference type="EMBL" id="DXGF01000025">
    <property type="protein sequence ID" value="HIW82980.1"/>
    <property type="molecule type" value="Genomic_DNA"/>
</dbReference>
<reference evidence="2" key="2">
    <citation type="submission" date="2021-04" db="EMBL/GenBank/DDBJ databases">
        <authorList>
            <person name="Gilroy R."/>
        </authorList>
    </citation>
    <scope>NUCLEOTIDE SEQUENCE</scope>
    <source>
        <strain evidence="2">ChiSxjej1B13-11762</strain>
    </source>
</reference>
<comment type="caution">
    <text evidence="2">The sequence shown here is derived from an EMBL/GenBank/DDBJ whole genome shotgun (WGS) entry which is preliminary data.</text>
</comment>
<reference evidence="2" key="1">
    <citation type="journal article" date="2021" name="PeerJ">
        <title>Extensive microbial diversity within the chicken gut microbiome revealed by metagenomics and culture.</title>
        <authorList>
            <person name="Gilroy R."/>
            <person name="Ravi A."/>
            <person name="Getino M."/>
            <person name="Pursley I."/>
            <person name="Horton D.L."/>
            <person name="Alikhan N.F."/>
            <person name="Baker D."/>
            <person name="Gharbi K."/>
            <person name="Hall N."/>
            <person name="Watson M."/>
            <person name="Adriaenssens E.M."/>
            <person name="Foster-Nyarko E."/>
            <person name="Jarju S."/>
            <person name="Secka A."/>
            <person name="Antonio M."/>
            <person name="Oren A."/>
            <person name="Chaudhuri R.R."/>
            <person name="La Ragione R."/>
            <person name="Hildebrand F."/>
            <person name="Pallen M.J."/>
        </authorList>
    </citation>
    <scope>NUCLEOTIDE SEQUENCE</scope>
    <source>
        <strain evidence="2">ChiSxjej1B13-11762</strain>
    </source>
</reference>
<protein>
    <submittedName>
        <fullName evidence="2">DUF2130 domain-containing protein</fullName>
    </submittedName>
</protein>
<dbReference type="Pfam" id="PF09903">
    <property type="entry name" value="DUF2130"/>
    <property type="match status" value="1"/>
</dbReference>
<organism evidence="2 3">
    <name type="scientific">Candidatus Dorea gallistercoris</name>
    <dbReference type="NCBI Taxonomy" id="2838542"/>
    <lineage>
        <taxon>Bacteria</taxon>
        <taxon>Bacillati</taxon>
        <taxon>Bacillota</taxon>
        <taxon>Clostridia</taxon>
        <taxon>Lachnospirales</taxon>
        <taxon>Lachnospiraceae</taxon>
        <taxon>Dorea</taxon>
    </lineage>
</organism>
<dbReference type="AlphaFoldDB" id="A0A9D1UDY8"/>
<feature type="coiled-coil region" evidence="1">
    <location>
        <begin position="366"/>
        <end position="412"/>
    </location>
</feature>
<dbReference type="PIRSF" id="PIRSF005850">
    <property type="entry name" value="UCP005850"/>
    <property type="match status" value="1"/>
</dbReference>
<sequence length="425" mass="50146">MQEIKCPKCGEVFQVDESGYAAIVKQVRDKEFEKEIRDREAQFLKEKDSAQELARARTEQKFSERISQQEAKIRELETKLQAEEQARELTIEKAEAEKEKELADWKAEKEQELARKDSQILQLQAKLDSGEKENQIKAQSLKENYEEQLKMKDEMIAYYKDFKARQSTKMIGESLEVHCETEFNKLRATGFQHAYFEKDNDARSGSKGDYIYRETDPEGVEFISIMFEMKNEMDETVTKRKNEDFFKELDKDRREKNCEYAVLVSLLEPDSELYNQGIVDVSHRYPKMYVIRPQFFIPIITILRNAAVNALEYRQELEAIRTQNIDISHFEEDMNEFKEKFSRNFRIASERFQKAIDEIDKTIDHLRKTKEALLSSENNLRLANNKAEDLTIKRLTRKNPTMAAKFAQLEERKRQEQAEAGEETK</sequence>
<feature type="coiled-coil region" evidence="1">
    <location>
        <begin position="59"/>
        <end position="133"/>
    </location>
</feature>
<dbReference type="InterPro" id="IPR019219">
    <property type="entry name" value="DUF2130"/>
</dbReference>
<gene>
    <name evidence="2" type="ORF">H9873_01465</name>
</gene>
<keyword evidence="1" id="KW-0175">Coiled coil</keyword>
<proteinExistence type="predicted"/>
<name>A0A9D1UDY8_9FIRM</name>
<evidence type="ECO:0000256" key="1">
    <source>
        <dbReference type="SAM" id="Coils"/>
    </source>
</evidence>
<dbReference type="Proteomes" id="UP000824263">
    <property type="component" value="Unassembled WGS sequence"/>
</dbReference>
<evidence type="ECO:0000313" key="3">
    <source>
        <dbReference type="Proteomes" id="UP000824263"/>
    </source>
</evidence>